<feature type="compositionally biased region" description="Basic residues" evidence="1">
    <location>
        <begin position="543"/>
        <end position="558"/>
    </location>
</feature>
<dbReference type="Pfam" id="PF25597">
    <property type="entry name" value="SH3_retrovirus"/>
    <property type="match status" value="1"/>
</dbReference>
<organism evidence="4 5">
    <name type="scientific">Lolium multiflorum</name>
    <name type="common">Italian ryegrass</name>
    <name type="synonym">Lolium perenne subsp. multiflorum</name>
    <dbReference type="NCBI Taxonomy" id="4521"/>
    <lineage>
        <taxon>Eukaryota</taxon>
        <taxon>Viridiplantae</taxon>
        <taxon>Streptophyta</taxon>
        <taxon>Embryophyta</taxon>
        <taxon>Tracheophyta</taxon>
        <taxon>Spermatophyta</taxon>
        <taxon>Magnoliopsida</taxon>
        <taxon>Liliopsida</taxon>
        <taxon>Poales</taxon>
        <taxon>Poaceae</taxon>
        <taxon>BOP clade</taxon>
        <taxon>Pooideae</taxon>
        <taxon>Poodae</taxon>
        <taxon>Poeae</taxon>
        <taxon>Poeae Chloroplast Group 2 (Poeae type)</taxon>
        <taxon>Loliodinae</taxon>
        <taxon>Loliinae</taxon>
        <taxon>Lolium</taxon>
    </lineage>
</organism>
<evidence type="ECO:0000313" key="5">
    <source>
        <dbReference type="Proteomes" id="UP001231189"/>
    </source>
</evidence>
<dbReference type="SUPFAM" id="SSF56672">
    <property type="entry name" value="DNA/RNA polymerases"/>
    <property type="match status" value="1"/>
</dbReference>
<proteinExistence type="predicted"/>
<dbReference type="InterPro" id="IPR043502">
    <property type="entry name" value="DNA/RNA_pol_sf"/>
</dbReference>
<reference evidence="4" key="1">
    <citation type="submission" date="2023-07" db="EMBL/GenBank/DDBJ databases">
        <title>A chromosome-level genome assembly of Lolium multiflorum.</title>
        <authorList>
            <person name="Chen Y."/>
            <person name="Copetti D."/>
            <person name="Kolliker R."/>
            <person name="Studer B."/>
        </authorList>
    </citation>
    <scope>NUCLEOTIDE SEQUENCE</scope>
    <source>
        <strain evidence="4">02402/16</strain>
        <tissue evidence="4">Leaf</tissue>
    </source>
</reference>
<dbReference type="Proteomes" id="UP001231189">
    <property type="component" value="Unassembled WGS sequence"/>
</dbReference>
<evidence type="ECO:0000259" key="2">
    <source>
        <dbReference type="Pfam" id="PF07727"/>
    </source>
</evidence>
<evidence type="ECO:0000256" key="1">
    <source>
        <dbReference type="SAM" id="MobiDB-lite"/>
    </source>
</evidence>
<accession>A0AAD8X9W8</accession>
<dbReference type="InterPro" id="IPR013103">
    <property type="entry name" value="RVT_2"/>
</dbReference>
<dbReference type="PANTHER" id="PTHR11439:SF524">
    <property type="entry name" value="RNA-DIRECTED DNA POLYMERASE, PROTEIN KINASE RLK-PELLE-DLSV FAMILY"/>
    <property type="match status" value="1"/>
</dbReference>
<feature type="compositionally biased region" description="Low complexity" evidence="1">
    <location>
        <begin position="257"/>
        <end position="273"/>
    </location>
</feature>
<evidence type="ECO:0000313" key="4">
    <source>
        <dbReference type="EMBL" id="KAK1699512.1"/>
    </source>
</evidence>
<dbReference type="PANTHER" id="PTHR11439">
    <property type="entry name" value="GAG-POL-RELATED RETROTRANSPOSON"/>
    <property type="match status" value="1"/>
</dbReference>
<comment type="caution">
    <text evidence="4">The sequence shown here is derived from an EMBL/GenBank/DDBJ whole genome shotgun (WGS) entry which is preliminary data.</text>
</comment>
<dbReference type="Pfam" id="PF07727">
    <property type="entry name" value="RVT_2"/>
    <property type="match status" value="1"/>
</dbReference>
<protein>
    <submittedName>
        <fullName evidence="4">Uncharacterized protein</fullName>
    </submittedName>
</protein>
<dbReference type="InterPro" id="IPR057670">
    <property type="entry name" value="SH3_retrovirus"/>
</dbReference>
<keyword evidence="5" id="KW-1185">Reference proteome</keyword>
<gene>
    <name evidence="4" type="ORF">QYE76_016209</name>
</gene>
<dbReference type="Pfam" id="PF14223">
    <property type="entry name" value="Retrotran_gag_2"/>
    <property type="match status" value="1"/>
</dbReference>
<feature type="region of interest" description="Disordered" evidence="1">
    <location>
        <begin position="528"/>
        <end position="633"/>
    </location>
</feature>
<dbReference type="CDD" id="cd09272">
    <property type="entry name" value="RNase_HI_RT_Ty1"/>
    <property type="match status" value="1"/>
</dbReference>
<feature type="domain" description="Reverse transcriptase Ty1/copia-type" evidence="2">
    <location>
        <begin position="674"/>
        <end position="916"/>
    </location>
</feature>
<dbReference type="AlphaFoldDB" id="A0AAD8X9W8"/>
<sequence>MATFPTAGAIVPATNGAPGALPAGSAPRHVGPVVLSFDAGNYTKWAIYMRASLGRAGLIGHVDGTTAAAPTDAAWASADYTVLNVLHAAIDEDVADMVLSRDQTARQLWLAVLELFSANKASKAIYLDFDFRQLVQGASSITEYCRSQKKIADALSENDSPVSDRTLVLNTLRGLAPRFSSAATVISMTDPLPSFLRVRSMLLMEEMQQANAATTAASTALVAQARPQQVACTGPGCRGDSNTGKPKPATKPKGKPAGKQGGAPRAATPAPTGPWMCFSPGVVPWRAPSGPGILGPRPQAHFTAAPTAAPVYQSAPASSSSPTWDNAGLIAALNSLYEQGGWVMDSGATSHMTNDEGNILFSAPLSTPHFVTVGNGSSVPISSSGFPESFWAEALATATFLLNRRPCKAIGSSIPFTRLHGRPPPYHTLRVLGCLCYPNVASTALHKLRPRSTPCVFLGYPSQHRGYRCYDISSGKIIISRHVIFDEGVFPFQHTPTRTATSPPYTRRLDFLFADLQAPSTLAVPRRLAAGPAHPRRATAAARLRRRATAAARLRRRATAAAASAVGSPVPSHDAASSTQAAAPGSGSAATTPDVVTEETRSRAPARGARTPRVPSTPPAVVTTRSGRPVRPRDRLNLCATDSVDKVPTTARQALQDPLWRAAMAAEHKALIDNGTWSLVPRPPRANVVTGKWIFRHKFHSDGSLARRKARWVVRGYSQRPGIDYDETFSPVVKPATIRLVLHLAVSSSWPIRQLDVKNAFLHGTLDEVVYCQQPPGFVDASRPEHVCRLHKSLYGLKQAPRAWYQRFAAYIATMDFVASVTDTSLFVLRSGNDTAYLLLYVDDIIITASTTALLQQLLDRLHSEFAMTDLGDLHYFLGIAVTRSSSGLFLSQKQYATDVLQRAGMAECHPSTTPVDTQAKLSASDGDLLPDGTEYRSLAGALQYLTLTRPDISYAVQQICLHMHAPRTSHLALVKRVLRYVRGTMDFGLHLLASSSTSLTAYSDADWAGCPDSRRSTSGYCIYYGDSLISWSSKRQTTVSRSSAEAEYRAVAHAVAECCWLRQLLQELHRPLATATLVYCDNVSAIYMSSNPVQHRRTKHIEIDIHFVRERVSLGEVRVLHVPSALQFADVMTKGLPSQLFLDFRSSLCVREPPAATAGGVRLYILYLSRT</sequence>
<feature type="compositionally biased region" description="Low complexity" evidence="1">
    <location>
        <begin position="575"/>
        <end position="593"/>
    </location>
</feature>
<name>A0AAD8X9W8_LOLMU</name>
<evidence type="ECO:0000259" key="3">
    <source>
        <dbReference type="Pfam" id="PF25597"/>
    </source>
</evidence>
<feature type="region of interest" description="Disordered" evidence="1">
    <location>
        <begin position="231"/>
        <end position="273"/>
    </location>
</feature>
<dbReference type="EMBL" id="JAUUTY010000001">
    <property type="protein sequence ID" value="KAK1699512.1"/>
    <property type="molecule type" value="Genomic_DNA"/>
</dbReference>
<feature type="domain" description="Retroviral polymerase SH3-like" evidence="3">
    <location>
        <begin position="434"/>
        <end position="495"/>
    </location>
</feature>